<evidence type="ECO:0000256" key="6">
    <source>
        <dbReference type="SAM" id="Phobius"/>
    </source>
</evidence>
<evidence type="ECO:0000256" key="1">
    <source>
        <dbReference type="ARBA" id="ARBA00004651"/>
    </source>
</evidence>
<keyword evidence="5 6" id="KW-0472">Membrane</keyword>
<keyword evidence="2" id="KW-1003">Cell membrane</keyword>
<dbReference type="KEGG" id="jpo:G7058_03655"/>
<dbReference type="Pfam" id="PF01943">
    <property type="entry name" value="Polysacc_synt"/>
    <property type="match status" value="1"/>
</dbReference>
<keyword evidence="8" id="KW-1185">Reference proteome</keyword>
<dbReference type="AlphaFoldDB" id="A0A6G7WG49"/>
<accession>A0A6G7WG49</accession>
<dbReference type="Proteomes" id="UP000501830">
    <property type="component" value="Chromosome"/>
</dbReference>
<evidence type="ECO:0000256" key="2">
    <source>
        <dbReference type="ARBA" id="ARBA00022475"/>
    </source>
</evidence>
<feature type="transmembrane region" description="Helical" evidence="6">
    <location>
        <begin position="354"/>
        <end position="373"/>
    </location>
</feature>
<name>A0A6G7WG49_9LACT</name>
<dbReference type="GO" id="GO:0005886">
    <property type="term" value="C:plasma membrane"/>
    <property type="evidence" value="ECO:0007669"/>
    <property type="project" value="UniProtKB-SubCell"/>
</dbReference>
<gene>
    <name evidence="7" type="ORF">G7058_03655</name>
</gene>
<evidence type="ECO:0000313" key="8">
    <source>
        <dbReference type="Proteomes" id="UP000501830"/>
    </source>
</evidence>
<keyword evidence="3 6" id="KW-0812">Transmembrane</keyword>
<dbReference type="RefSeq" id="WP_166062281.1">
    <property type="nucleotide sequence ID" value="NZ_CP049889.1"/>
</dbReference>
<dbReference type="GeneID" id="94552361"/>
<dbReference type="EMBL" id="CP049889">
    <property type="protein sequence ID" value="QIK51230.1"/>
    <property type="molecule type" value="Genomic_DNA"/>
</dbReference>
<protein>
    <submittedName>
        <fullName evidence="7">Polysaccharide biosynthesis protein</fullName>
    </submittedName>
</protein>
<evidence type="ECO:0000256" key="4">
    <source>
        <dbReference type="ARBA" id="ARBA00022989"/>
    </source>
</evidence>
<keyword evidence="4 6" id="KW-1133">Transmembrane helix</keyword>
<feature type="transmembrane region" description="Helical" evidence="6">
    <location>
        <begin position="113"/>
        <end position="130"/>
    </location>
</feature>
<evidence type="ECO:0000313" key="7">
    <source>
        <dbReference type="EMBL" id="QIK51230.1"/>
    </source>
</evidence>
<feature type="transmembrane region" description="Helical" evidence="6">
    <location>
        <begin position="433"/>
        <end position="449"/>
    </location>
</feature>
<evidence type="ECO:0000256" key="3">
    <source>
        <dbReference type="ARBA" id="ARBA00022692"/>
    </source>
</evidence>
<comment type="subcellular location">
    <subcellularLocation>
        <location evidence="1">Cell membrane</location>
        <topology evidence="1">Multi-pass membrane protein</topology>
    </subcellularLocation>
</comment>
<organism evidence="7 8">
    <name type="scientific">Jeotgalibaca porci</name>
    <dbReference type="NCBI Taxonomy" id="1868793"/>
    <lineage>
        <taxon>Bacteria</taxon>
        <taxon>Bacillati</taxon>
        <taxon>Bacillota</taxon>
        <taxon>Bacilli</taxon>
        <taxon>Lactobacillales</taxon>
        <taxon>Carnobacteriaceae</taxon>
        <taxon>Jeotgalibaca</taxon>
    </lineage>
</organism>
<dbReference type="PANTHER" id="PTHR30250">
    <property type="entry name" value="PST FAMILY PREDICTED COLANIC ACID TRANSPORTER"/>
    <property type="match status" value="1"/>
</dbReference>
<feature type="transmembrane region" description="Helical" evidence="6">
    <location>
        <begin position="142"/>
        <end position="164"/>
    </location>
</feature>
<dbReference type="InterPro" id="IPR050833">
    <property type="entry name" value="Poly_Biosynth_Transport"/>
</dbReference>
<feature type="transmembrane region" description="Helical" evidence="6">
    <location>
        <begin position="81"/>
        <end position="101"/>
    </location>
</feature>
<feature type="transmembrane region" description="Helical" evidence="6">
    <location>
        <begin position="288"/>
        <end position="311"/>
    </location>
</feature>
<feature type="transmembrane region" description="Helical" evidence="6">
    <location>
        <begin position="379"/>
        <end position="400"/>
    </location>
</feature>
<feature type="transmembrane region" description="Helical" evidence="6">
    <location>
        <begin position="255"/>
        <end position="276"/>
    </location>
</feature>
<feature type="transmembrane region" description="Helical" evidence="6">
    <location>
        <begin position="170"/>
        <end position="189"/>
    </location>
</feature>
<dbReference type="InterPro" id="IPR002797">
    <property type="entry name" value="Polysacc_synth"/>
</dbReference>
<feature type="transmembrane region" description="Helical" evidence="6">
    <location>
        <begin position="12"/>
        <end position="35"/>
    </location>
</feature>
<dbReference type="PANTHER" id="PTHR30250:SF11">
    <property type="entry name" value="O-ANTIGEN TRANSPORTER-RELATED"/>
    <property type="match status" value="1"/>
</dbReference>
<proteinExistence type="predicted"/>
<evidence type="ECO:0000256" key="5">
    <source>
        <dbReference type="ARBA" id="ARBA00023136"/>
    </source>
</evidence>
<feature type="transmembrane region" description="Helical" evidence="6">
    <location>
        <begin position="409"/>
        <end position="427"/>
    </location>
</feature>
<sequence>MNNERLVRKSGIYFIGNLSSKIMSAILIPIYAFYINTEELGFYDFSQTIMGILSPIILIAIWEAILKFLLTEEDDKVKQRIMSTSAIFTVVMSILFVLISLLFKGISGSTIRYFNLVVAMIFLNNIVYVWQYFARATSNNRLYVVAGITSTIINFISVLVFVVYFQMGLLGLLLSYNLGQFATILVIEVKIRVLSKLRIKDFDKGILKRMLVFSSPLVLNLISAWFISGFGRMIITIKLGTEANGLYSFANKFSLVITMFGSVITMAIIEEVILSIKTNGISREFNKTLQNLFMIFSTIAILGVPAIVVFYEFIADTEYVGSLVFAPWLLIYAVANTMASNIGSIFQAIDKTKYQFTTTLLGGIVTFIISWLFIDDIGIASVIIGQIFGAVAMLVSRYILINKYIQLKLNWKPILLMLSLFLFITIVTTNLHYYVSIIIELILLIVILYKNKKILFQVINKIVNGGNK</sequence>
<feature type="transmembrane region" description="Helical" evidence="6">
    <location>
        <begin position="210"/>
        <end position="235"/>
    </location>
</feature>
<reference evidence="7 8" key="1">
    <citation type="journal article" date="2017" name="Int. J. Syst. Evol. Microbiol.">
        <title>Jeotgalibaca porci sp. nov. and Jeotgalibaca arthritidis sp. nov., isolated from pigs, and emended description of the genus Jeotgalibaca.</title>
        <authorList>
            <person name="Zamora L."/>
            <person name="Perez-Sancho M."/>
            <person name="Dominguez L."/>
            <person name="Fernandez-Garayzabal J.F."/>
            <person name="Vela A.I."/>
        </authorList>
    </citation>
    <scope>NUCLEOTIDE SEQUENCE [LARGE SCALE GENOMIC DNA]</scope>
    <source>
        <strain evidence="7 8">CCUG 69148</strain>
    </source>
</reference>
<feature type="transmembrane region" description="Helical" evidence="6">
    <location>
        <begin position="323"/>
        <end position="342"/>
    </location>
</feature>
<feature type="transmembrane region" description="Helical" evidence="6">
    <location>
        <begin position="47"/>
        <end position="69"/>
    </location>
</feature>